<evidence type="ECO:0000313" key="3">
    <source>
        <dbReference type="EMBL" id="CAE6459674.1"/>
    </source>
</evidence>
<feature type="compositionally biased region" description="Polar residues" evidence="1">
    <location>
        <begin position="114"/>
        <end position="137"/>
    </location>
</feature>
<dbReference type="InterPro" id="IPR045341">
    <property type="entry name" value="DUF6532"/>
</dbReference>
<sequence length="487" mass="53636">MHGCNTQTIIDRIRVAMAEQVAQVGPTRRSASIVLQPSAPFRVGGGWSQEVARSSQPTGSLGKRSSGATDLSEGSSKRHPPNLNLRHLSPRKKPPRPLPSSLGCPSHPGLPLPSSAQPIHSHSPSAGEPTSPNQPRSTAKPKLPRLLAPVSGHVHAHLRKKLIDRALNNAIPEGSQVQPLANGVDEAPEADLPPLASRSQPCPPPQGDCAAVQRQGGTSRRLDPVLAAREDVLAFNRAVAHGEATSFVESATRQSKRTAGCAPPESRRADELLEDDEELLAQAEAYAKRKWPPRSVLIMSKVHLFAYALVEGVFQTRATYLRWAAIIYQATWEMELPDHPYKKPSDEIFEIMVNSIATARGKVKERLREFAARVAGFQHITKNQKIIEKNLICFNRLYPNSYHCKSIKPRSGDYESPKVGHSIALALFYGPSSVGVLYPDYFRDMPLTVVTFWQFCIKEWANAWRENSHLGMAAMRKKYEAQLAGLK</sequence>
<dbReference type="Pfam" id="PF20149">
    <property type="entry name" value="DUF6532"/>
    <property type="match status" value="1"/>
</dbReference>
<evidence type="ECO:0000313" key="4">
    <source>
        <dbReference type="Proteomes" id="UP000663841"/>
    </source>
</evidence>
<gene>
    <name evidence="3" type="ORF">RDB_LOCUS148829</name>
</gene>
<evidence type="ECO:0000256" key="1">
    <source>
        <dbReference type="SAM" id="MobiDB-lite"/>
    </source>
</evidence>
<protein>
    <recommendedName>
        <fullName evidence="2">DUF6532 domain-containing protein</fullName>
    </recommendedName>
</protein>
<feature type="domain" description="DUF6532" evidence="2">
    <location>
        <begin position="305"/>
        <end position="486"/>
    </location>
</feature>
<comment type="caution">
    <text evidence="3">The sequence shown here is derived from an EMBL/GenBank/DDBJ whole genome shotgun (WGS) entry which is preliminary data.</text>
</comment>
<reference evidence="3" key="1">
    <citation type="submission" date="2021-01" db="EMBL/GenBank/DDBJ databases">
        <authorList>
            <person name="Kaushik A."/>
        </authorList>
    </citation>
    <scope>NUCLEOTIDE SEQUENCE</scope>
    <source>
        <strain evidence="3">AG3-T5</strain>
    </source>
</reference>
<name>A0A8H3GL39_9AGAM</name>
<proteinExistence type="predicted"/>
<feature type="region of interest" description="Disordered" evidence="1">
    <location>
        <begin position="185"/>
        <end position="219"/>
    </location>
</feature>
<dbReference type="EMBL" id="CAJMWW010000239">
    <property type="protein sequence ID" value="CAE6459674.1"/>
    <property type="molecule type" value="Genomic_DNA"/>
</dbReference>
<feature type="region of interest" description="Disordered" evidence="1">
    <location>
        <begin position="42"/>
        <end position="141"/>
    </location>
</feature>
<dbReference type="Proteomes" id="UP000663841">
    <property type="component" value="Unassembled WGS sequence"/>
</dbReference>
<feature type="region of interest" description="Disordered" evidence="1">
    <location>
        <begin position="250"/>
        <end position="270"/>
    </location>
</feature>
<evidence type="ECO:0000259" key="2">
    <source>
        <dbReference type="Pfam" id="PF20149"/>
    </source>
</evidence>
<accession>A0A8H3GL39</accession>
<organism evidence="3 4">
    <name type="scientific">Rhizoctonia solani</name>
    <dbReference type="NCBI Taxonomy" id="456999"/>
    <lineage>
        <taxon>Eukaryota</taxon>
        <taxon>Fungi</taxon>
        <taxon>Dikarya</taxon>
        <taxon>Basidiomycota</taxon>
        <taxon>Agaricomycotina</taxon>
        <taxon>Agaricomycetes</taxon>
        <taxon>Cantharellales</taxon>
        <taxon>Ceratobasidiaceae</taxon>
        <taxon>Rhizoctonia</taxon>
    </lineage>
</organism>
<dbReference type="AlphaFoldDB" id="A0A8H3GL39"/>